<evidence type="ECO:0000313" key="2">
    <source>
        <dbReference type="Proteomes" id="UP000308886"/>
    </source>
</evidence>
<keyword evidence="2" id="KW-1185">Reference proteome</keyword>
<protein>
    <submittedName>
        <fullName evidence="1">Uncharacterized protein</fullName>
    </submittedName>
</protein>
<gene>
    <name evidence="1" type="ORF">E5358_04915</name>
</gene>
<name>A0AC61QRG5_9BACT</name>
<accession>A0AC61QRG5</accession>
<reference evidence="1" key="1">
    <citation type="submission" date="2019-04" db="EMBL/GenBank/DDBJ databases">
        <title>Microbes associate with the intestines of laboratory mice.</title>
        <authorList>
            <person name="Navarre W."/>
            <person name="Wong E."/>
            <person name="Huang K."/>
            <person name="Tropini C."/>
            <person name="Ng K."/>
            <person name="Yu B."/>
        </authorList>
    </citation>
    <scope>NUCLEOTIDE SEQUENCE</scope>
    <source>
        <strain evidence="1">NM73_A23</strain>
    </source>
</reference>
<dbReference type="Proteomes" id="UP000308886">
    <property type="component" value="Unassembled WGS sequence"/>
</dbReference>
<comment type="caution">
    <text evidence="1">The sequence shown here is derived from an EMBL/GenBank/DDBJ whole genome shotgun (WGS) entry which is preliminary data.</text>
</comment>
<evidence type="ECO:0000313" key="1">
    <source>
        <dbReference type="EMBL" id="TGX83004.1"/>
    </source>
</evidence>
<sequence>MGKEKIYISGAIAHYDLEERRDVFACAEERLLRAGYLPVNPFRECDLRRVKRVVWAAKKKGGAA</sequence>
<proteinExistence type="predicted"/>
<organism evidence="1 2">
    <name type="scientific">Palleniella muris</name>
    <dbReference type="NCBI Taxonomy" id="3038145"/>
    <lineage>
        <taxon>Bacteria</taxon>
        <taxon>Pseudomonadati</taxon>
        <taxon>Bacteroidota</taxon>
        <taxon>Bacteroidia</taxon>
        <taxon>Bacteroidales</taxon>
        <taxon>Prevotellaceae</taxon>
        <taxon>Palleniella</taxon>
    </lineage>
</organism>
<dbReference type="EMBL" id="SRZC01000006">
    <property type="protein sequence ID" value="TGX83004.1"/>
    <property type="molecule type" value="Genomic_DNA"/>
</dbReference>